<dbReference type="HAMAP" id="MF_00332">
    <property type="entry name" value="DnaK"/>
    <property type="match status" value="1"/>
</dbReference>
<feature type="region of interest" description="Disordered" evidence="9">
    <location>
        <begin position="513"/>
        <end position="533"/>
    </location>
</feature>
<dbReference type="SUPFAM" id="SSF100934">
    <property type="entry name" value="Heat shock protein 70kD (HSP70), C-terminal subdomain"/>
    <property type="match status" value="1"/>
</dbReference>
<evidence type="ECO:0000256" key="2">
    <source>
        <dbReference type="ARBA" id="ARBA00022553"/>
    </source>
</evidence>
<dbReference type="NCBIfam" id="NF001413">
    <property type="entry name" value="PRK00290.1"/>
    <property type="match status" value="1"/>
</dbReference>
<protein>
    <recommendedName>
        <fullName evidence="7">Chaperone protein DnaK</fullName>
    </recommendedName>
    <alternativeName>
        <fullName evidence="7">HSP70</fullName>
    </alternativeName>
    <alternativeName>
        <fullName evidence="7">Heat shock 70 kDa protein</fullName>
    </alternativeName>
    <alternativeName>
        <fullName evidence="7">Heat shock protein 70</fullName>
    </alternativeName>
</protein>
<evidence type="ECO:0000256" key="5">
    <source>
        <dbReference type="ARBA" id="ARBA00023016"/>
    </source>
</evidence>
<dbReference type="GO" id="GO:0140662">
    <property type="term" value="F:ATP-dependent protein folding chaperone"/>
    <property type="evidence" value="ECO:0007669"/>
    <property type="project" value="InterPro"/>
</dbReference>
<keyword evidence="2 7" id="KW-0597">Phosphoprotein</keyword>
<dbReference type="FunFam" id="1.20.1270.10:FF:000001">
    <property type="entry name" value="Molecular chaperone DnaK"/>
    <property type="match status" value="1"/>
</dbReference>
<dbReference type="SUPFAM" id="SSF100920">
    <property type="entry name" value="Heat shock protein 70kD (HSP70), peptide-binding domain"/>
    <property type="match status" value="1"/>
</dbReference>
<dbReference type="SUPFAM" id="SSF53067">
    <property type="entry name" value="Actin-like ATPase domain"/>
    <property type="match status" value="2"/>
</dbReference>
<feature type="compositionally biased region" description="Basic and acidic residues" evidence="9">
    <location>
        <begin position="598"/>
        <end position="627"/>
    </location>
</feature>
<keyword evidence="6 7" id="KW-0143">Chaperone</keyword>
<dbReference type="Gene3D" id="3.90.640.10">
    <property type="entry name" value="Actin, Chain A, domain 4"/>
    <property type="match status" value="1"/>
</dbReference>
<comment type="caution">
    <text evidence="10">The sequence shown here is derived from an EMBL/GenBank/DDBJ whole genome shotgun (WGS) entry which is preliminary data.</text>
</comment>
<evidence type="ECO:0000256" key="8">
    <source>
        <dbReference type="RuleBase" id="RU003322"/>
    </source>
</evidence>
<dbReference type="Gene3D" id="2.60.34.10">
    <property type="entry name" value="Substrate Binding Domain Of DNAk, Chain A, domain 1"/>
    <property type="match status" value="1"/>
</dbReference>
<dbReference type="Proteomes" id="UP000178425">
    <property type="component" value="Unassembled WGS sequence"/>
</dbReference>
<dbReference type="PROSITE" id="PS00297">
    <property type="entry name" value="HSP70_1"/>
    <property type="match status" value="1"/>
</dbReference>
<dbReference type="FunFam" id="3.30.30.30:FF:000005">
    <property type="entry name" value="Heat shock protein ssb1"/>
    <property type="match status" value="1"/>
</dbReference>
<evidence type="ECO:0000256" key="4">
    <source>
        <dbReference type="ARBA" id="ARBA00022840"/>
    </source>
</evidence>
<dbReference type="NCBIfam" id="TIGR02350">
    <property type="entry name" value="prok_dnaK"/>
    <property type="match status" value="1"/>
</dbReference>
<gene>
    <name evidence="7" type="primary">dnaK</name>
    <name evidence="10" type="ORF">A2W54_00245</name>
</gene>
<dbReference type="PRINTS" id="PR00301">
    <property type="entry name" value="HEATSHOCK70"/>
</dbReference>
<dbReference type="InterPro" id="IPR012725">
    <property type="entry name" value="Chaperone_DnaK"/>
</dbReference>
<evidence type="ECO:0000256" key="7">
    <source>
        <dbReference type="HAMAP-Rule" id="MF_00332"/>
    </source>
</evidence>
<dbReference type="GO" id="GO:0051082">
    <property type="term" value="F:unfolded protein binding"/>
    <property type="evidence" value="ECO:0007669"/>
    <property type="project" value="InterPro"/>
</dbReference>
<comment type="function">
    <text evidence="7">Acts as a chaperone.</text>
</comment>
<dbReference type="InterPro" id="IPR018181">
    <property type="entry name" value="Heat_shock_70_CS"/>
</dbReference>
<sequence length="627" mass="68350">MSKILGIDLGTTNSAMAIVEVGQPKILENAEGVRTTPSIVAFSKGGDRLVGILAKRQAVTNPKNTIYSVKRLIGRKFSDNEVKRDKALLPYELKESANGGVEVKINEKWYRPEEVSAMVLAKLKADAEARLGEKIDEAIITVPAYFDDSQRQATKAAGEIAGFKVKRILNEPTAAALAYGLNKKKNEKIVVYDFGGGTFDVSVLEIGDDTIEVRATGGDTHLGGDDLDQKLIAHIAVEFKKESGIDVTKDVLALQRLKEAAEKAKHELSTTMETEVNIPFITSDASGPRHLLLKLTRAKLEELTSDFLARSFEITKNVVKDANFELKNIDEIVLVGGQTRMPAIVEGVKKLFGKPANLSINPDEVVALGAAAQGGILQGDVKDVLLLDVTPLSLGIETMGGVMTRILEKNTTVPVSRSQVFSTAADNQTSVEIHVLQGEREMAHDNKTLGRFILDGIPPSPRGIPQVEVSFDIDANGILSVKAKDKASNKEQSIRIEASSGLSKEEIERMKKDAEMHADEDKKKKESVEAKNRADTLVYTAEKALKDAGDKIEQGIKDEIQAKIDELKKVKDTNDVAAIKTAEEALSKTIQKIGEAMYKQEKPSEPNRKPEGDVKDTDFKETDGNNK</sequence>
<evidence type="ECO:0000256" key="9">
    <source>
        <dbReference type="SAM" id="MobiDB-lite"/>
    </source>
</evidence>
<evidence type="ECO:0000256" key="1">
    <source>
        <dbReference type="ARBA" id="ARBA00007381"/>
    </source>
</evidence>
<reference evidence="10 11" key="1">
    <citation type="journal article" date="2016" name="Nat. Commun.">
        <title>Thousands of microbial genomes shed light on interconnected biogeochemical processes in an aquifer system.</title>
        <authorList>
            <person name="Anantharaman K."/>
            <person name="Brown C.T."/>
            <person name="Hug L.A."/>
            <person name="Sharon I."/>
            <person name="Castelle C.J."/>
            <person name="Probst A.J."/>
            <person name="Thomas B.C."/>
            <person name="Singh A."/>
            <person name="Wilkins M.J."/>
            <person name="Karaoz U."/>
            <person name="Brodie E.L."/>
            <person name="Williams K.H."/>
            <person name="Hubbard S.S."/>
            <person name="Banfield J.F."/>
        </authorList>
    </citation>
    <scope>NUCLEOTIDE SEQUENCE [LARGE SCALE GENOMIC DNA]</scope>
</reference>
<accession>A0A1F5WPP8</accession>
<comment type="similarity">
    <text evidence="1 7 8">Belongs to the heat shock protein 70 family.</text>
</comment>
<dbReference type="Gene3D" id="1.20.1270.10">
    <property type="match status" value="1"/>
</dbReference>
<evidence type="ECO:0000256" key="3">
    <source>
        <dbReference type="ARBA" id="ARBA00022741"/>
    </source>
</evidence>
<dbReference type="InterPro" id="IPR029048">
    <property type="entry name" value="HSP70_C_sf"/>
</dbReference>
<dbReference type="PANTHER" id="PTHR19375">
    <property type="entry name" value="HEAT SHOCK PROTEIN 70KDA"/>
    <property type="match status" value="1"/>
</dbReference>
<organism evidence="10 11">
    <name type="scientific">Candidatus Giovannonibacteria bacterium RIFCSPHIGHO2_02_43_13</name>
    <dbReference type="NCBI Taxonomy" id="1798330"/>
    <lineage>
        <taxon>Bacteria</taxon>
        <taxon>Candidatus Giovannoniibacteriota</taxon>
    </lineage>
</organism>
<dbReference type="EMBL" id="MFHI01000038">
    <property type="protein sequence ID" value="OGF77629.1"/>
    <property type="molecule type" value="Genomic_DNA"/>
</dbReference>
<dbReference type="FunFam" id="3.30.420.40:FF:000004">
    <property type="entry name" value="Molecular chaperone DnaK"/>
    <property type="match status" value="1"/>
</dbReference>
<dbReference type="PROSITE" id="PS01036">
    <property type="entry name" value="HSP70_3"/>
    <property type="match status" value="1"/>
</dbReference>
<dbReference type="InterPro" id="IPR029047">
    <property type="entry name" value="HSP70_peptide-bd_sf"/>
</dbReference>
<dbReference type="PROSITE" id="PS00329">
    <property type="entry name" value="HSP70_2"/>
    <property type="match status" value="1"/>
</dbReference>
<feature type="region of interest" description="Disordered" evidence="9">
    <location>
        <begin position="594"/>
        <end position="627"/>
    </location>
</feature>
<dbReference type="Gene3D" id="3.30.420.40">
    <property type="match status" value="2"/>
</dbReference>
<dbReference type="InterPro" id="IPR013126">
    <property type="entry name" value="Hsp_70_fam"/>
</dbReference>
<dbReference type="InterPro" id="IPR043129">
    <property type="entry name" value="ATPase_NBD"/>
</dbReference>
<dbReference type="GO" id="GO:0005524">
    <property type="term" value="F:ATP binding"/>
    <property type="evidence" value="ECO:0007669"/>
    <property type="project" value="UniProtKB-UniRule"/>
</dbReference>
<comment type="induction">
    <text evidence="7">By stress conditions e.g. heat shock.</text>
</comment>
<evidence type="ECO:0000313" key="11">
    <source>
        <dbReference type="Proteomes" id="UP000178425"/>
    </source>
</evidence>
<dbReference type="AlphaFoldDB" id="A0A1F5WPP8"/>
<dbReference type="Pfam" id="PF00012">
    <property type="entry name" value="HSP70"/>
    <property type="match status" value="1"/>
</dbReference>
<feature type="modified residue" description="Phosphothreonine; by autocatalysis" evidence="7">
    <location>
        <position position="198"/>
    </location>
</feature>
<dbReference type="CDD" id="cd10234">
    <property type="entry name" value="ASKHA_NBD_HSP70_DnaK-like"/>
    <property type="match status" value="1"/>
</dbReference>
<name>A0A1F5WPP8_9BACT</name>
<keyword evidence="4 7" id="KW-0067">ATP-binding</keyword>
<proteinExistence type="evidence at transcript level"/>
<keyword evidence="3 7" id="KW-0547">Nucleotide-binding</keyword>
<dbReference type="FunFam" id="3.90.640.10:FF:000003">
    <property type="entry name" value="Molecular chaperone DnaK"/>
    <property type="match status" value="1"/>
</dbReference>
<evidence type="ECO:0000313" key="10">
    <source>
        <dbReference type="EMBL" id="OGF77629.1"/>
    </source>
</evidence>
<evidence type="ECO:0000256" key="6">
    <source>
        <dbReference type="ARBA" id="ARBA00023186"/>
    </source>
</evidence>
<keyword evidence="5 7" id="KW-0346">Stress response</keyword>
<dbReference type="FunFam" id="2.60.34.10:FF:000014">
    <property type="entry name" value="Chaperone protein DnaK HSP70"/>
    <property type="match status" value="1"/>
</dbReference>